<dbReference type="GO" id="GO:0005886">
    <property type="term" value="C:plasma membrane"/>
    <property type="evidence" value="ECO:0007669"/>
    <property type="project" value="TreeGrafter"/>
</dbReference>
<evidence type="ECO:0000313" key="8">
    <source>
        <dbReference type="EMBL" id="MCA9381181.1"/>
    </source>
</evidence>
<organism evidence="8 9">
    <name type="scientific">Candidatus Dojkabacteria bacterium</name>
    <dbReference type="NCBI Taxonomy" id="2099670"/>
    <lineage>
        <taxon>Bacteria</taxon>
        <taxon>Candidatus Dojkabacteria</taxon>
    </lineage>
</organism>
<feature type="transmembrane region" description="Helical" evidence="6">
    <location>
        <begin position="83"/>
        <end position="101"/>
    </location>
</feature>
<feature type="domain" description="GtrA/DPMS transmembrane" evidence="7">
    <location>
        <begin position="8"/>
        <end position="143"/>
    </location>
</feature>
<comment type="similarity">
    <text evidence="2">Belongs to the GtrA family.</text>
</comment>
<protein>
    <submittedName>
        <fullName evidence="8">GtrA family protein</fullName>
    </submittedName>
</protein>
<name>A0A955L1M5_9BACT</name>
<evidence type="ECO:0000256" key="1">
    <source>
        <dbReference type="ARBA" id="ARBA00004141"/>
    </source>
</evidence>
<evidence type="ECO:0000256" key="6">
    <source>
        <dbReference type="SAM" id="Phobius"/>
    </source>
</evidence>
<evidence type="ECO:0000256" key="2">
    <source>
        <dbReference type="ARBA" id="ARBA00009399"/>
    </source>
</evidence>
<comment type="subcellular location">
    <subcellularLocation>
        <location evidence="1">Membrane</location>
        <topology evidence="1">Multi-pass membrane protein</topology>
    </subcellularLocation>
</comment>
<dbReference type="AlphaFoldDB" id="A0A955L1M5"/>
<dbReference type="EMBL" id="JAGQLJ010000058">
    <property type="protein sequence ID" value="MCA9381181.1"/>
    <property type="molecule type" value="Genomic_DNA"/>
</dbReference>
<dbReference type="Pfam" id="PF04138">
    <property type="entry name" value="GtrA_DPMS_TM"/>
    <property type="match status" value="1"/>
</dbReference>
<keyword evidence="4 6" id="KW-1133">Transmembrane helix</keyword>
<evidence type="ECO:0000259" key="7">
    <source>
        <dbReference type="Pfam" id="PF04138"/>
    </source>
</evidence>
<keyword evidence="3 6" id="KW-0812">Transmembrane</keyword>
<feature type="transmembrane region" description="Helical" evidence="6">
    <location>
        <begin position="117"/>
        <end position="138"/>
    </location>
</feature>
<dbReference type="Proteomes" id="UP000775877">
    <property type="component" value="Unassembled WGS sequence"/>
</dbReference>
<evidence type="ECO:0000256" key="5">
    <source>
        <dbReference type="ARBA" id="ARBA00023136"/>
    </source>
</evidence>
<reference evidence="8" key="1">
    <citation type="submission" date="2020-04" db="EMBL/GenBank/DDBJ databases">
        <authorList>
            <person name="Zhang T."/>
        </authorList>
    </citation>
    <scope>NUCLEOTIDE SEQUENCE</scope>
    <source>
        <strain evidence="8">HKST-UBA13</strain>
    </source>
</reference>
<sequence>MIDKEKIKYLFSGITGFIVDVVVLILVTEFVFHDSQGPKILGLIYTAKIISSVIGQSASFTLNRYWTFQSTGERILRQASKMLLIYLLNILIAALLYTLYFDLLSIVSNTQNDGDELMIFIANFLTSATQMVINFFFYKYFVFKKSKF</sequence>
<evidence type="ECO:0000256" key="3">
    <source>
        <dbReference type="ARBA" id="ARBA00022692"/>
    </source>
</evidence>
<dbReference type="GO" id="GO:0000271">
    <property type="term" value="P:polysaccharide biosynthetic process"/>
    <property type="evidence" value="ECO:0007669"/>
    <property type="project" value="InterPro"/>
</dbReference>
<feature type="transmembrane region" description="Helical" evidence="6">
    <location>
        <begin position="7"/>
        <end position="28"/>
    </location>
</feature>
<evidence type="ECO:0000256" key="4">
    <source>
        <dbReference type="ARBA" id="ARBA00022989"/>
    </source>
</evidence>
<dbReference type="InterPro" id="IPR051401">
    <property type="entry name" value="GtrA_CellWall_Glycosyl"/>
</dbReference>
<comment type="caution">
    <text evidence="8">The sequence shown here is derived from an EMBL/GenBank/DDBJ whole genome shotgun (WGS) entry which is preliminary data.</text>
</comment>
<keyword evidence="5 6" id="KW-0472">Membrane</keyword>
<dbReference type="PANTHER" id="PTHR38459">
    <property type="entry name" value="PROPHAGE BACTOPRENOL-LINKED GLUCOSE TRANSLOCASE HOMOLOG"/>
    <property type="match status" value="1"/>
</dbReference>
<evidence type="ECO:0000313" key="9">
    <source>
        <dbReference type="Proteomes" id="UP000775877"/>
    </source>
</evidence>
<reference evidence="8" key="2">
    <citation type="journal article" date="2021" name="Microbiome">
        <title>Successional dynamics and alternative stable states in a saline activated sludge microbial community over 9 years.</title>
        <authorList>
            <person name="Wang Y."/>
            <person name="Ye J."/>
            <person name="Ju F."/>
            <person name="Liu L."/>
            <person name="Boyd J.A."/>
            <person name="Deng Y."/>
            <person name="Parks D.H."/>
            <person name="Jiang X."/>
            <person name="Yin X."/>
            <person name="Woodcroft B.J."/>
            <person name="Tyson G.W."/>
            <person name="Hugenholtz P."/>
            <person name="Polz M.F."/>
            <person name="Zhang T."/>
        </authorList>
    </citation>
    <scope>NUCLEOTIDE SEQUENCE</scope>
    <source>
        <strain evidence="8">HKST-UBA13</strain>
    </source>
</reference>
<feature type="transmembrane region" description="Helical" evidence="6">
    <location>
        <begin position="40"/>
        <end position="62"/>
    </location>
</feature>
<dbReference type="InterPro" id="IPR007267">
    <property type="entry name" value="GtrA_DPMS_TM"/>
</dbReference>
<dbReference type="PANTHER" id="PTHR38459:SF1">
    <property type="entry name" value="PROPHAGE BACTOPRENOL-LINKED GLUCOSE TRANSLOCASE HOMOLOG"/>
    <property type="match status" value="1"/>
</dbReference>
<gene>
    <name evidence="8" type="ORF">KC678_02860</name>
</gene>
<proteinExistence type="inferred from homology"/>
<accession>A0A955L1M5</accession>